<dbReference type="EMBL" id="CATNWA010020322">
    <property type="protein sequence ID" value="CAI9617779.1"/>
    <property type="molecule type" value="Genomic_DNA"/>
</dbReference>
<name>A0ABN9H9H0_9NEOB</name>
<reference evidence="1" key="1">
    <citation type="submission" date="2023-05" db="EMBL/GenBank/DDBJ databases">
        <authorList>
            <person name="Stuckert A."/>
        </authorList>
    </citation>
    <scope>NUCLEOTIDE SEQUENCE</scope>
</reference>
<organism evidence="1 2">
    <name type="scientific">Staurois parvus</name>
    <dbReference type="NCBI Taxonomy" id="386267"/>
    <lineage>
        <taxon>Eukaryota</taxon>
        <taxon>Metazoa</taxon>
        <taxon>Chordata</taxon>
        <taxon>Craniata</taxon>
        <taxon>Vertebrata</taxon>
        <taxon>Euteleostomi</taxon>
        <taxon>Amphibia</taxon>
        <taxon>Batrachia</taxon>
        <taxon>Anura</taxon>
        <taxon>Neobatrachia</taxon>
        <taxon>Ranoidea</taxon>
        <taxon>Ranidae</taxon>
        <taxon>Staurois</taxon>
    </lineage>
</organism>
<protein>
    <submittedName>
        <fullName evidence="1">Uncharacterized protein</fullName>
    </submittedName>
</protein>
<comment type="caution">
    <text evidence="1">The sequence shown here is derived from an EMBL/GenBank/DDBJ whole genome shotgun (WGS) entry which is preliminary data.</text>
</comment>
<sequence length="47" mass="5514">MDTDRWHCWGYTDHQGTLIIIVSVTAHEERNADNRHFPIYMRSAVLG</sequence>
<evidence type="ECO:0000313" key="1">
    <source>
        <dbReference type="EMBL" id="CAI9617779.1"/>
    </source>
</evidence>
<evidence type="ECO:0000313" key="2">
    <source>
        <dbReference type="Proteomes" id="UP001162483"/>
    </source>
</evidence>
<proteinExistence type="predicted"/>
<gene>
    <name evidence="1" type="ORF">SPARVUS_LOCUS15595183</name>
</gene>
<keyword evidence="2" id="KW-1185">Reference proteome</keyword>
<dbReference type="Proteomes" id="UP001162483">
    <property type="component" value="Unassembled WGS sequence"/>
</dbReference>
<accession>A0ABN9H9H0</accession>
<feature type="non-terminal residue" evidence="1">
    <location>
        <position position="47"/>
    </location>
</feature>